<evidence type="ECO:0000313" key="2">
    <source>
        <dbReference type="Proteomes" id="UP000826656"/>
    </source>
</evidence>
<accession>A0ABQ7UDM3</accession>
<reference evidence="1 2" key="1">
    <citation type="journal article" date="2021" name="bioRxiv">
        <title>Chromosome-scale and haplotype-resolved genome assembly of a tetraploid potato cultivar.</title>
        <authorList>
            <person name="Sun H."/>
            <person name="Jiao W.-B."/>
            <person name="Krause K."/>
            <person name="Campoy J.A."/>
            <person name="Goel M."/>
            <person name="Folz-Donahue K."/>
            <person name="Kukat C."/>
            <person name="Huettel B."/>
            <person name="Schneeberger K."/>
        </authorList>
    </citation>
    <scope>NUCLEOTIDE SEQUENCE [LARGE SCALE GENOMIC DNA]</scope>
    <source>
        <strain evidence="1">SolTubOtavaFocal</strain>
        <tissue evidence="1">Leaves</tissue>
    </source>
</reference>
<proteinExistence type="predicted"/>
<name>A0ABQ7UDM3_SOLTU</name>
<organism evidence="1 2">
    <name type="scientific">Solanum tuberosum</name>
    <name type="common">Potato</name>
    <dbReference type="NCBI Taxonomy" id="4113"/>
    <lineage>
        <taxon>Eukaryota</taxon>
        <taxon>Viridiplantae</taxon>
        <taxon>Streptophyta</taxon>
        <taxon>Embryophyta</taxon>
        <taxon>Tracheophyta</taxon>
        <taxon>Spermatophyta</taxon>
        <taxon>Magnoliopsida</taxon>
        <taxon>eudicotyledons</taxon>
        <taxon>Gunneridae</taxon>
        <taxon>Pentapetalae</taxon>
        <taxon>asterids</taxon>
        <taxon>lamiids</taxon>
        <taxon>Solanales</taxon>
        <taxon>Solanaceae</taxon>
        <taxon>Solanoideae</taxon>
        <taxon>Solaneae</taxon>
        <taxon>Solanum</taxon>
    </lineage>
</organism>
<protein>
    <submittedName>
        <fullName evidence="1">Uncharacterized protein</fullName>
    </submittedName>
</protein>
<keyword evidence="2" id="KW-1185">Reference proteome</keyword>
<dbReference type="EMBL" id="JAIVGD010000023">
    <property type="protein sequence ID" value="KAH0744348.1"/>
    <property type="molecule type" value="Genomic_DNA"/>
</dbReference>
<evidence type="ECO:0000313" key="1">
    <source>
        <dbReference type="EMBL" id="KAH0744348.1"/>
    </source>
</evidence>
<gene>
    <name evidence="1" type="ORF">KY290_032341</name>
</gene>
<sequence length="153" mass="16688">MVCRQRSASMLEILPLSAASLQRQTSPDLAEFRRKVSDVPSGMYEMYILKKITFHHGDMGEGWAPSEYSTPHGCCHPQLLANKDHGLGGSHLVLNLVVAIDSVGTFNQLQPSVLWTTQLGTQHNLKCHHRDGAPGAGLTPSKCCRLESGALQL</sequence>
<comment type="caution">
    <text evidence="1">The sequence shown here is derived from an EMBL/GenBank/DDBJ whole genome shotgun (WGS) entry which is preliminary data.</text>
</comment>
<dbReference type="Proteomes" id="UP000826656">
    <property type="component" value="Unassembled WGS sequence"/>
</dbReference>